<evidence type="ECO:0000259" key="1">
    <source>
        <dbReference type="Pfam" id="PF00004"/>
    </source>
</evidence>
<dbReference type="EMBL" id="LLXL01003822">
    <property type="protein sequence ID" value="PKK58124.1"/>
    <property type="molecule type" value="Genomic_DNA"/>
</dbReference>
<dbReference type="SUPFAM" id="SSF52540">
    <property type="entry name" value="P-loop containing nucleoside triphosphate hydrolases"/>
    <property type="match status" value="1"/>
</dbReference>
<comment type="caution">
    <text evidence="2">The sequence shown here is derived from an EMBL/GenBank/DDBJ whole genome shotgun (WGS) entry which is preliminary data.</text>
</comment>
<dbReference type="InterPro" id="IPR027417">
    <property type="entry name" value="P-loop_NTPase"/>
</dbReference>
<accession>A0A2N1M910</accession>
<dbReference type="GO" id="GO:0005524">
    <property type="term" value="F:ATP binding"/>
    <property type="evidence" value="ECO:0007669"/>
    <property type="project" value="InterPro"/>
</dbReference>
<evidence type="ECO:0000313" key="3">
    <source>
        <dbReference type="Proteomes" id="UP000233469"/>
    </source>
</evidence>
<reference evidence="2 3" key="2">
    <citation type="submission" date="2017-10" db="EMBL/GenBank/DDBJ databases">
        <title>Extensive intraspecific genome diversity in a model arbuscular mycorrhizal fungus.</title>
        <authorList>
            <person name="Chen E.C.H."/>
            <person name="Morin E."/>
            <person name="Baudet D."/>
            <person name="Noel J."/>
            <person name="Ndikumana S."/>
            <person name="Charron P."/>
            <person name="St-Onge C."/>
            <person name="Giorgi J."/>
            <person name="Grigoriev I.V."/>
            <person name="Roux C."/>
            <person name="Martin F.M."/>
            <person name="Corradi N."/>
        </authorList>
    </citation>
    <scope>NUCLEOTIDE SEQUENCE [LARGE SCALE GENOMIC DNA]</scope>
    <source>
        <strain evidence="2 3">C2</strain>
    </source>
</reference>
<dbReference type="Pfam" id="PF00004">
    <property type="entry name" value="AAA"/>
    <property type="match status" value="1"/>
</dbReference>
<feature type="domain" description="ATPase AAA-type core" evidence="1">
    <location>
        <begin position="208"/>
        <end position="273"/>
    </location>
</feature>
<dbReference type="VEuPathDB" id="FungiDB:RhiirA1_539789"/>
<protein>
    <recommendedName>
        <fullName evidence="1">ATPase AAA-type core domain-containing protein</fullName>
    </recommendedName>
</protein>
<dbReference type="PANTHER" id="PTHR46411:SF3">
    <property type="entry name" value="AAA+ ATPASE DOMAIN-CONTAINING PROTEIN"/>
    <property type="match status" value="1"/>
</dbReference>
<organism evidence="2 3">
    <name type="scientific">Rhizophagus irregularis</name>
    <dbReference type="NCBI Taxonomy" id="588596"/>
    <lineage>
        <taxon>Eukaryota</taxon>
        <taxon>Fungi</taxon>
        <taxon>Fungi incertae sedis</taxon>
        <taxon>Mucoromycota</taxon>
        <taxon>Glomeromycotina</taxon>
        <taxon>Glomeromycetes</taxon>
        <taxon>Glomerales</taxon>
        <taxon>Glomeraceae</taxon>
        <taxon>Rhizophagus</taxon>
    </lineage>
</organism>
<evidence type="ECO:0000313" key="2">
    <source>
        <dbReference type="EMBL" id="PKK58124.1"/>
    </source>
</evidence>
<dbReference type="Gene3D" id="3.40.50.300">
    <property type="entry name" value="P-loop containing nucleotide triphosphate hydrolases"/>
    <property type="match status" value="1"/>
</dbReference>
<dbReference type="Proteomes" id="UP000233469">
    <property type="component" value="Unassembled WGS sequence"/>
</dbReference>
<sequence length="356" mass="40537">MIAGDYMSIFTEIIDTDSASFIHGTKTFTIIKWEGVCEIEKLAVVSLPEESPIRNQLVECERNFVKYAIGPHYLNYTGNMFCNIWFGTTNFKSESRVMIDSVSFSKINPNFNDEKSVKEEELFMCVLFLYGFSFTTKKWGQLYVEFLDEISFDDDAFDQLVMDPIKKDLIFSLVTSTLDMCRIDHFFTSAKHKGVDLISGKGSGCVFLLHNPPGVRKTLTAEAISKYLYRPLYAVSVRELGTSVVELEHKLSEILEVASIWNAVILIDEVKCFDATFQSRISVALKYNDLDTDGKNKSQVDIENLKKRPLNGREIKTAMRLAKALTIKDNSDVLITTKQLETIFDILKSFSEELEI</sequence>
<dbReference type="AlphaFoldDB" id="A0A2N1M910"/>
<name>A0A2N1M910_9GLOM</name>
<dbReference type="VEuPathDB" id="FungiDB:RhiirFUN_016214"/>
<dbReference type="GO" id="GO:0016887">
    <property type="term" value="F:ATP hydrolysis activity"/>
    <property type="evidence" value="ECO:0007669"/>
    <property type="project" value="InterPro"/>
</dbReference>
<dbReference type="VEuPathDB" id="FungiDB:FUN_010938"/>
<dbReference type="InterPro" id="IPR003959">
    <property type="entry name" value="ATPase_AAA_core"/>
</dbReference>
<reference evidence="2 3" key="1">
    <citation type="submission" date="2016-04" db="EMBL/GenBank/DDBJ databases">
        <title>Genome analyses suggest a sexual origin of heterokaryosis in a supposedly ancient asexual fungus.</title>
        <authorList>
            <person name="Ropars J."/>
            <person name="Sedzielewska K."/>
            <person name="Noel J."/>
            <person name="Charron P."/>
            <person name="Farinelli L."/>
            <person name="Marton T."/>
            <person name="Kruger M."/>
            <person name="Pelin A."/>
            <person name="Brachmann A."/>
            <person name="Corradi N."/>
        </authorList>
    </citation>
    <scope>NUCLEOTIDE SEQUENCE [LARGE SCALE GENOMIC DNA]</scope>
    <source>
        <strain evidence="2 3">C2</strain>
    </source>
</reference>
<dbReference type="PANTHER" id="PTHR46411">
    <property type="entry name" value="FAMILY ATPASE, PUTATIVE-RELATED"/>
    <property type="match status" value="1"/>
</dbReference>
<gene>
    <name evidence="2" type="ORF">RhiirC2_796822</name>
</gene>
<proteinExistence type="predicted"/>